<evidence type="ECO:0000256" key="3">
    <source>
        <dbReference type="SAM" id="SignalP"/>
    </source>
</evidence>
<keyword evidence="2" id="KW-0812">Transmembrane</keyword>
<feature type="region of interest" description="Disordered" evidence="1">
    <location>
        <begin position="83"/>
        <end position="178"/>
    </location>
</feature>
<feature type="compositionally biased region" description="Pro residues" evidence="1">
    <location>
        <begin position="108"/>
        <end position="121"/>
    </location>
</feature>
<keyword evidence="5" id="KW-1185">Reference proteome</keyword>
<evidence type="ECO:0000313" key="4">
    <source>
        <dbReference type="EMBL" id="KAK7609125.1"/>
    </source>
</evidence>
<feature type="chain" id="PRO_5047053607" evidence="3">
    <location>
        <begin position="24"/>
        <end position="221"/>
    </location>
</feature>
<accession>A0ABR1N1S6</accession>
<comment type="caution">
    <text evidence="4">The sequence shown here is derived from an EMBL/GenBank/DDBJ whole genome shotgun (WGS) entry which is preliminary data.</text>
</comment>
<keyword evidence="2" id="KW-1133">Transmembrane helix</keyword>
<dbReference type="EMBL" id="JBBPBF010000025">
    <property type="protein sequence ID" value="KAK7609125.1"/>
    <property type="molecule type" value="Genomic_DNA"/>
</dbReference>
<sequence>MMVKLAGCTVLYCLYLNFNMAHGDLVPVVLQRDLRASGAPTASTASLLRGQGVVLILHTCTMRVDGASLPPFYPHDGGILCRPSGTASQPARQPRTTNRSIIPSFHPSVPPPIHSPSPPSLPRLHLSLQRNQKLPGQCIPSPSHPSSIIHPPSPPPPYSSPSYARTYPNQRQKRSSNLSRQRVGLSWVQVGRNVINFIHSFFLSFILSFIHSFFLSFFLEI</sequence>
<feature type="compositionally biased region" description="Low complexity" evidence="1">
    <location>
        <begin position="140"/>
        <end position="150"/>
    </location>
</feature>
<feature type="compositionally biased region" description="Polar residues" evidence="1">
    <location>
        <begin position="85"/>
        <end position="99"/>
    </location>
</feature>
<feature type="compositionally biased region" description="Polar residues" evidence="1">
    <location>
        <begin position="167"/>
        <end position="178"/>
    </location>
</feature>
<organism evidence="4 5">
    <name type="scientific">Phyllosticta paracitricarpa</name>
    <dbReference type="NCBI Taxonomy" id="2016321"/>
    <lineage>
        <taxon>Eukaryota</taxon>
        <taxon>Fungi</taxon>
        <taxon>Dikarya</taxon>
        <taxon>Ascomycota</taxon>
        <taxon>Pezizomycotina</taxon>
        <taxon>Dothideomycetes</taxon>
        <taxon>Dothideomycetes incertae sedis</taxon>
        <taxon>Botryosphaeriales</taxon>
        <taxon>Phyllostictaceae</taxon>
        <taxon>Phyllosticta</taxon>
    </lineage>
</organism>
<feature type="transmembrane region" description="Helical" evidence="2">
    <location>
        <begin position="197"/>
        <end position="219"/>
    </location>
</feature>
<dbReference type="Proteomes" id="UP001367316">
    <property type="component" value="Unassembled WGS sequence"/>
</dbReference>
<reference evidence="4 5" key="1">
    <citation type="submission" date="2024-04" db="EMBL/GenBank/DDBJ databases">
        <title>Phyllosticta paracitricarpa is synonymous to the EU quarantine fungus P. citricarpa based on phylogenomic analyses.</title>
        <authorList>
            <consortium name="Lawrence Berkeley National Laboratory"/>
            <person name="Van ingen-buijs V.A."/>
            <person name="Van westerhoven A.C."/>
            <person name="Haridas S."/>
            <person name="Skiadas P."/>
            <person name="Martin F."/>
            <person name="Groenewald J.Z."/>
            <person name="Crous P.W."/>
            <person name="Seidl M.F."/>
        </authorList>
    </citation>
    <scope>NUCLEOTIDE SEQUENCE [LARGE SCALE GENOMIC DNA]</scope>
    <source>
        <strain evidence="4 5">CBS 141358</strain>
    </source>
</reference>
<keyword evidence="3" id="KW-0732">Signal</keyword>
<evidence type="ECO:0000256" key="1">
    <source>
        <dbReference type="SAM" id="MobiDB-lite"/>
    </source>
</evidence>
<name>A0ABR1N1S6_9PEZI</name>
<proteinExistence type="predicted"/>
<protein>
    <submittedName>
        <fullName evidence="4">Uncharacterized protein</fullName>
    </submittedName>
</protein>
<evidence type="ECO:0000313" key="5">
    <source>
        <dbReference type="Proteomes" id="UP001367316"/>
    </source>
</evidence>
<evidence type="ECO:0000256" key="2">
    <source>
        <dbReference type="SAM" id="Phobius"/>
    </source>
</evidence>
<feature type="signal peptide" evidence="3">
    <location>
        <begin position="1"/>
        <end position="23"/>
    </location>
</feature>
<keyword evidence="2" id="KW-0472">Membrane</keyword>
<gene>
    <name evidence="4" type="ORF">JOL62DRAFT_189256</name>
</gene>